<dbReference type="AlphaFoldDB" id="X1S9M6"/>
<name>X1S9M6_9ZZZZ</name>
<sequence length="60" mass="6071">GLASIKGSASTIAIAKGANIASSRELKIGVASVSSYSIATPRIIATPLLFVLEAALFKPK</sequence>
<feature type="non-terminal residue" evidence="1">
    <location>
        <position position="1"/>
    </location>
</feature>
<accession>X1S9M6</accession>
<gene>
    <name evidence="1" type="ORF">S12H4_38111</name>
</gene>
<organism evidence="1">
    <name type="scientific">marine sediment metagenome</name>
    <dbReference type="NCBI Taxonomy" id="412755"/>
    <lineage>
        <taxon>unclassified sequences</taxon>
        <taxon>metagenomes</taxon>
        <taxon>ecological metagenomes</taxon>
    </lineage>
</organism>
<evidence type="ECO:0000313" key="1">
    <source>
        <dbReference type="EMBL" id="GAI89747.1"/>
    </source>
</evidence>
<protein>
    <submittedName>
        <fullName evidence="1">Uncharacterized protein</fullName>
    </submittedName>
</protein>
<proteinExistence type="predicted"/>
<comment type="caution">
    <text evidence="1">The sequence shown here is derived from an EMBL/GenBank/DDBJ whole genome shotgun (WGS) entry which is preliminary data.</text>
</comment>
<dbReference type="EMBL" id="BARW01022904">
    <property type="protein sequence ID" value="GAI89747.1"/>
    <property type="molecule type" value="Genomic_DNA"/>
</dbReference>
<reference evidence="1" key="1">
    <citation type="journal article" date="2014" name="Front. Microbiol.">
        <title>High frequency of phylogenetically diverse reductive dehalogenase-homologous genes in deep subseafloor sedimentary metagenomes.</title>
        <authorList>
            <person name="Kawai M."/>
            <person name="Futagami T."/>
            <person name="Toyoda A."/>
            <person name="Takaki Y."/>
            <person name="Nishi S."/>
            <person name="Hori S."/>
            <person name="Arai W."/>
            <person name="Tsubouchi T."/>
            <person name="Morono Y."/>
            <person name="Uchiyama I."/>
            <person name="Ito T."/>
            <person name="Fujiyama A."/>
            <person name="Inagaki F."/>
            <person name="Takami H."/>
        </authorList>
    </citation>
    <scope>NUCLEOTIDE SEQUENCE</scope>
    <source>
        <strain evidence="1">Expedition CK06-06</strain>
    </source>
</reference>